<keyword evidence="4" id="KW-1185">Reference proteome</keyword>
<gene>
    <name evidence="3" type="ORF">STSP1_01408</name>
</gene>
<dbReference type="KEGG" id="pbp:STSP1_01408"/>
<keyword evidence="2" id="KW-0472">Membrane</keyword>
<evidence type="ECO:0000256" key="2">
    <source>
        <dbReference type="SAM" id="Phobius"/>
    </source>
</evidence>
<keyword evidence="2" id="KW-1133">Transmembrane helix</keyword>
<accession>A0A1W6LML2</accession>
<evidence type="ECO:0000313" key="3">
    <source>
        <dbReference type="EMBL" id="ARN57015.1"/>
    </source>
</evidence>
<keyword evidence="1" id="KW-0175">Coiled coil</keyword>
<dbReference type="EMBL" id="CP021023">
    <property type="protein sequence ID" value="ARN57015.1"/>
    <property type="molecule type" value="Genomic_DNA"/>
</dbReference>
<evidence type="ECO:0000313" key="4">
    <source>
        <dbReference type="Proteomes" id="UP000193334"/>
    </source>
</evidence>
<keyword evidence="2" id="KW-0812">Transmembrane</keyword>
<feature type="transmembrane region" description="Helical" evidence="2">
    <location>
        <begin position="7"/>
        <end position="24"/>
    </location>
</feature>
<organism evidence="3 4">
    <name type="scientific">Sedimentisphaera salicampi</name>
    <dbReference type="NCBI Taxonomy" id="1941349"/>
    <lineage>
        <taxon>Bacteria</taxon>
        <taxon>Pseudomonadati</taxon>
        <taxon>Planctomycetota</taxon>
        <taxon>Phycisphaerae</taxon>
        <taxon>Sedimentisphaerales</taxon>
        <taxon>Sedimentisphaeraceae</taxon>
        <taxon>Sedimentisphaera</taxon>
    </lineage>
</organism>
<evidence type="ECO:0000256" key="1">
    <source>
        <dbReference type="SAM" id="Coils"/>
    </source>
</evidence>
<protein>
    <submittedName>
        <fullName evidence="3">Uncharacterized protein</fullName>
    </submittedName>
</protein>
<sequence length="100" mass="11764">MTMKTAMSWIHFICCVVFLIWTLYALLEYGLRDSEGIIVILYALLTSVTGIYLFVIEQKQDHKQLKKIRTDNKIIQAKLERLKLQQELSSKQRETNEKSN</sequence>
<feature type="transmembrane region" description="Helical" evidence="2">
    <location>
        <begin position="36"/>
        <end position="56"/>
    </location>
</feature>
<proteinExistence type="predicted"/>
<dbReference type="STRING" id="1941349.STSP1_01408"/>
<dbReference type="Proteomes" id="UP000193334">
    <property type="component" value="Chromosome"/>
</dbReference>
<dbReference type="AlphaFoldDB" id="A0A1W6LML2"/>
<reference evidence="4" key="1">
    <citation type="submission" date="2017-04" db="EMBL/GenBank/DDBJ databases">
        <title>Comparative genomics and description of representatives of a novel lineage of planctomycetes thriving in anoxic sediments.</title>
        <authorList>
            <person name="Spring S."/>
            <person name="Bunk B."/>
            <person name="Sproer C."/>
        </authorList>
    </citation>
    <scope>NUCLEOTIDE SEQUENCE [LARGE SCALE GENOMIC DNA]</scope>
    <source>
        <strain evidence="4">ST-PulAB-D4</strain>
    </source>
</reference>
<name>A0A1W6LML2_9BACT</name>
<feature type="coiled-coil region" evidence="1">
    <location>
        <begin position="65"/>
        <end position="94"/>
    </location>
</feature>